<evidence type="ECO:0000313" key="2">
    <source>
        <dbReference type="Proteomes" id="UP000326198"/>
    </source>
</evidence>
<gene>
    <name evidence="1" type="ORF">BDV26DRAFT_282637</name>
</gene>
<name>A0A5N7B326_9EURO</name>
<keyword evidence="2" id="KW-1185">Reference proteome</keyword>
<dbReference type="OrthoDB" id="4403320at2759"/>
<dbReference type="EMBL" id="ML736240">
    <property type="protein sequence ID" value="KAE8376431.1"/>
    <property type="molecule type" value="Genomic_DNA"/>
</dbReference>
<sequence length="193" mass="22304">MNPLQEHETVKLSICTSVMWYIKLNASVRFEWVSKVLHDHGILTAFCLFYSDRQGTPPDEPPSKDEADQRSVDDIQDRLNVFYQRNPHMKTETVKWYVVEGENKTQLARVFSVPRELPRDYETGGGGARVTTNDNSLNSDTYSLLLSKFCHHQSLDHHQANSRLERGIYDAITKHNTHGWRYVPPALRIEMCA</sequence>
<dbReference type="AlphaFoldDB" id="A0A5N7B326"/>
<proteinExistence type="predicted"/>
<dbReference type="Proteomes" id="UP000326198">
    <property type="component" value="Unassembled WGS sequence"/>
</dbReference>
<accession>A0A5N7B326</accession>
<evidence type="ECO:0000313" key="1">
    <source>
        <dbReference type="EMBL" id="KAE8376431.1"/>
    </source>
</evidence>
<organism evidence="1 2">
    <name type="scientific">Aspergillus bertholletiae</name>
    <dbReference type="NCBI Taxonomy" id="1226010"/>
    <lineage>
        <taxon>Eukaryota</taxon>
        <taxon>Fungi</taxon>
        <taxon>Dikarya</taxon>
        <taxon>Ascomycota</taxon>
        <taxon>Pezizomycotina</taxon>
        <taxon>Eurotiomycetes</taxon>
        <taxon>Eurotiomycetidae</taxon>
        <taxon>Eurotiales</taxon>
        <taxon>Aspergillaceae</taxon>
        <taxon>Aspergillus</taxon>
        <taxon>Aspergillus subgen. Circumdati</taxon>
    </lineage>
</organism>
<protein>
    <submittedName>
        <fullName evidence="1">Uncharacterized protein</fullName>
    </submittedName>
</protein>
<reference evidence="1 2" key="1">
    <citation type="submission" date="2019-04" db="EMBL/GenBank/DDBJ databases">
        <title>Friends and foes A comparative genomics studyof 23 Aspergillus species from section Flavi.</title>
        <authorList>
            <consortium name="DOE Joint Genome Institute"/>
            <person name="Kjaerbolling I."/>
            <person name="Vesth T."/>
            <person name="Frisvad J.C."/>
            <person name="Nybo J.L."/>
            <person name="Theobald S."/>
            <person name="Kildgaard S."/>
            <person name="Isbrandt T."/>
            <person name="Kuo A."/>
            <person name="Sato A."/>
            <person name="Lyhne E.K."/>
            <person name="Kogle M.E."/>
            <person name="Wiebenga A."/>
            <person name="Kun R.S."/>
            <person name="Lubbers R.J."/>
            <person name="Makela M.R."/>
            <person name="Barry K."/>
            <person name="Chovatia M."/>
            <person name="Clum A."/>
            <person name="Daum C."/>
            <person name="Haridas S."/>
            <person name="He G."/>
            <person name="LaButti K."/>
            <person name="Lipzen A."/>
            <person name="Mondo S."/>
            <person name="Riley R."/>
            <person name="Salamov A."/>
            <person name="Simmons B.A."/>
            <person name="Magnuson J.K."/>
            <person name="Henrissat B."/>
            <person name="Mortensen U.H."/>
            <person name="Larsen T.O."/>
            <person name="Devries R.P."/>
            <person name="Grigoriev I.V."/>
            <person name="Machida M."/>
            <person name="Baker S.E."/>
            <person name="Andersen M.R."/>
        </authorList>
    </citation>
    <scope>NUCLEOTIDE SEQUENCE [LARGE SCALE GENOMIC DNA]</scope>
    <source>
        <strain evidence="1 2">IBT 29228</strain>
    </source>
</reference>